<feature type="compositionally biased region" description="Basic and acidic residues" evidence="1">
    <location>
        <begin position="191"/>
        <end position="200"/>
    </location>
</feature>
<sequence length="267" mass="29422">MSKFSSIMKVAALTGLVAGTVSVTEASTFASSQSQNGAIPTRMQAGTVIEYDSSNQMVIIEKGTPIVSPIAQQNTEKRTLSKEEQEKLAKEEELVKQIKAEAKNLPVYNIENPAPKPGLKVVYDGEGYIKKFIYPEGISTMAYKALPRGTRKPAGTYTYGKNNNKITIAEKHVLGEGRFTNFTDTEGESENTLKKGDAATKGDIDNPKYDTVLDARNLENDKFANVTKRDNGELPDATLDIWKDGVEDFGVKWSSSVSFKGRYYYSF</sequence>
<evidence type="ECO:0000313" key="4">
    <source>
        <dbReference type="Proteomes" id="UP000076563"/>
    </source>
</evidence>
<comment type="caution">
    <text evidence="3">The sequence shown here is derived from an EMBL/GenBank/DDBJ whole genome shotgun (WGS) entry which is preliminary data.</text>
</comment>
<dbReference type="AlphaFoldDB" id="A0A163TD51"/>
<evidence type="ECO:0000313" key="3">
    <source>
        <dbReference type="EMBL" id="KZE71604.1"/>
    </source>
</evidence>
<protein>
    <submittedName>
        <fullName evidence="3">Uncharacterized protein</fullName>
    </submittedName>
</protein>
<dbReference type="OrthoDB" id="2653598at2"/>
<feature type="signal peptide" evidence="2">
    <location>
        <begin position="1"/>
        <end position="26"/>
    </location>
</feature>
<keyword evidence="2" id="KW-0732">Signal</keyword>
<organism evidence="3 4">
    <name type="scientific">Paenibacillus elgii</name>
    <dbReference type="NCBI Taxonomy" id="189691"/>
    <lineage>
        <taxon>Bacteria</taxon>
        <taxon>Bacillati</taxon>
        <taxon>Bacillota</taxon>
        <taxon>Bacilli</taxon>
        <taxon>Bacillales</taxon>
        <taxon>Paenibacillaceae</taxon>
        <taxon>Paenibacillus</taxon>
    </lineage>
</organism>
<feature type="region of interest" description="Disordered" evidence="1">
    <location>
        <begin position="181"/>
        <end position="200"/>
    </location>
</feature>
<evidence type="ECO:0000256" key="1">
    <source>
        <dbReference type="SAM" id="MobiDB-lite"/>
    </source>
</evidence>
<gene>
    <name evidence="3" type="ORF">AV654_05200</name>
</gene>
<dbReference type="EMBL" id="LQRA01000110">
    <property type="protein sequence ID" value="KZE71604.1"/>
    <property type="molecule type" value="Genomic_DNA"/>
</dbReference>
<dbReference type="Proteomes" id="UP000076563">
    <property type="component" value="Unassembled WGS sequence"/>
</dbReference>
<keyword evidence="4" id="KW-1185">Reference proteome</keyword>
<name>A0A163TD51_9BACL</name>
<accession>A0A163TD51</accession>
<proteinExistence type="predicted"/>
<evidence type="ECO:0000256" key="2">
    <source>
        <dbReference type="SAM" id="SignalP"/>
    </source>
</evidence>
<dbReference type="RefSeq" id="WP_063187989.1">
    <property type="nucleotide sequence ID" value="NZ_CP121215.1"/>
</dbReference>
<feature type="chain" id="PRO_5007846041" evidence="2">
    <location>
        <begin position="27"/>
        <end position="267"/>
    </location>
</feature>
<reference evidence="4" key="1">
    <citation type="submission" date="2016-01" db="EMBL/GenBank/DDBJ databases">
        <title>Draft genome of Chromobacterium sp. F49.</title>
        <authorList>
            <person name="Hong K.W."/>
        </authorList>
    </citation>
    <scope>NUCLEOTIDE SEQUENCE [LARGE SCALE GENOMIC DNA]</scope>
    <source>
        <strain evidence="4">M63</strain>
    </source>
</reference>